<dbReference type="InterPro" id="IPR035093">
    <property type="entry name" value="RelE/ParE_toxin_dom_sf"/>
</dbReference>
<dbReference type="Pfam" id="PF05016">
    <property type="entry name" value="ParE_toxin"/>
    <property type="match status" value="1"/>
</dbReference>
<protein>
    <submittedName>
        <fullName evidence="2">Type II toxin-antitoxin system RelE/ParE family toxin</fullName>
    </submittedName>
</protein>
<geneLocation type="plasmid" evidence="2 3">
    <name>unnamed1</name>
</geneLocation>
<dbReference type="Proteomes" id="UP001218231">
    <property type="component" value="Plasmid unnamed1"/>
</dbReference>
<sequence length="105" mass="11745">MSHRVVFAPEAEAQLVALYRYIMQEASGEIAGRFTDAIIEHCEGLAAFPHRGTPRDDIRPGLRTIPFRRRVTIAYAVDPEQVAILGVYYGGQDFAAGWADDEQQH</sequence>
<dbReference type="RefSeq" id="WP_273619378.1">
    <property type="nucleotide sequence ID" value="NZ_CP117418.1"/>
</dbReference>
<dbReference type="InterPro" id="IPR007712">
    <property type="entry name" value="RelE/ParE_toxin"/>
</dbReference>
<keyword evidence="2" id="KW-0614">Plasmid</keyword>
<dbReference type="Gene3D" id="3.30.2310.20">
    <property type="entry name" value="RelE-like"/>
    <property type="match status" value="1"/>
</dbReference>
<keyword evidence="1" id="KW-1277">Toxin-antitoxin system</keyword>
<dbReference type="EMBL" id="CP117418">
    <property type="protein sequence ID" value="WCT79092.1"/>
    <property type="molecule type" value="Genomic_DNA"/>
</dbReference>
<proteinExistence type="predicted"/>
<keyword evidence="3" id="KW-1185">Reference proteome</keyword>
<evidence type="ECO:0000256" key="1">
    <source>
        <dbReference type="ARBA" id="ARBA00022649"/>
    </source>
</evidence>
<evidence type="ECO:0000313" key="3">
    <source>
        <dbReference type="Proteomes" id="UP001218231"/>
    </source>
</evidence>
<accession>A0ABY7U2H2</accession>
<gene>
    <name evidence="2" type="ORF">PQ457_18945</name>
</gene>
<evidence type="ECO:0000313" key="2">
    <source>
        <dbReference type="EMBL" id="WCT79092.1"/>
    </source>
</evidence>
<organism evidence="2 3">
    <name type="scientific">Novosphingobium humi</name>
    <dbReference type="NCBI Taxonomy" id="2282397"/>
    <lineage>
        <taxon>Bacteria</taxon>
        <taxon>Pseudomonadati</taxon>
        <taxon>Pseudomonadota</taxon>
        <taxon>Alphaproteobacteria</taxon>
        <taxon>Sphingomonadales</taxon>
        <taxon>Sphingomonadaceae</taxon>
        <taxon>Novosphingobium</taxon>
    </lineage>
</organism>
<name>A0ABY7U2H2_9SPHN</name>
<reference evidence="2 3" key="1">
    <citation type="submission" date="2023-02" db="EMBL/GenBank/DDBJ databases">
        <title>Genome sequence of Novosphingobium humi KACC 19094.</title>
        <authorList>
            <person name="Kim S."/>
            <person name="Heo J."/>
            <person name="Kwon S.-W."/>
        </authorList>
    </citation>
    <scope>NUCLEOTIDE SEQUENCE [LARGE SCALE GENOMIC DNA]</scope>
    <source>
        <strain evidence="2 3">KACC 19094</strain>
        <plasmid evidence="2 3">unnamed1</plasmid>
    </source>
</reference>